<keyword evidence="2" id="KW-1185">Reference proteome</keyword>
<organism evidence="1 2">
    <name type="scientific">Scleroderma citrinum Foug A</name>
    <dbReference type="NCBI Taxonomy" id="1036808"/>
    <lineage>
        <taxon>Eukaryota</taxon>
        <taxon>Fungi</taxon>
        <taxon>Dikarya</taxon>
        <taxon>Basidiomycota</taxon>
        <taxon>Agaricomycotina</taxon>
        <taxon>Agaricomycetes</taxon>
        <taxon>Agaricomycetidae</taxon>
        <taxon>Boletales</taxon>
        <taxon>Sclerodermatineae</taxon>
        <taxon>Sclerodermataceae</taxon>
        <taxon>Scleroderma</taxon>
    </lineage>
</organism>
<dbReference type="OrthoDB" id="2710084at2759"/>
<sequence>MDEDLIPIATSLTLLALPLGAYGISYDIYTCKLEDDPPLGFRTWISAMIYSELGTLLHCDGFHWVQYSIWAYDNVDAMDAYWSMLGLLDACPPGKLESTVKGLSLHHVSDWVFNVTDEIQVGGAYSPRLQGPTPAGLVSPDIPAALPPLPWRPPLHTRRSEPAMNVANWRV</sequence>
<accession>A0A0C3EAE7</accession>
<protein>
    <submittedName>
        <fullName evidence="1">Uncharacterized protein</fullName>
    </submittedName>
</protein>
<dbReference type="InParanoid" id="A0A0C3EAE7"/>
<name>A0A0C3EAE7_9AGAM</name>
<evidence type="ECO:0000313" key="2">
    <source>
        <dbReference type="Proteomes" id="UP000053989"/>
    </source>
</evidence>
<reference evidence="2" key="2">
    <citation type="submission" date="2015-01" db="EMBL/GenBank/DDBJ databases">
        <title>Evolutionary Origins and Diversification of the Mycorrhizal Mutualists.</title>
        <authorList>
            <consortium name="DOE Joint Genome Institute"/>
            <consortium name="Mycorrhizal Genomics Consortium"/>
            <person name="Kohler A."/>
            <person name="Kuo A."/>
            <person name="Nagy L.G."/>
            <person name="Floudas D."/>
            <person name="Copeland A."/>
            <person name="Barry K.W."/>
            <person name="Cichocki N."/>
            <person name="Veneault-Fourrey C."/>
            <person name="LaButti K."/>
            <person name="Lindquist E.A."/>
            <person name="Lipzen A."/>
            <person name="Lundell T."/>
            <person name="Morin E."/>
            <person name="Murat C."/>
            <person name="Riley R."/>
            <person name="Ohm R."/>
            <person name="Sun H."/>
            <person name="Tunlid A."/>
            <person name="Henrissat B."/>
            <person name="Grigoriev I.V."/>
            <person name="Hibbett D.S."/>
            <person name="Martin F."/>
        </authorList>
    </citation>
    <scope>NUCLEOTIDE SEQUENCE [LARGE SCALE GENOMIC DNA]</scope>
    <source>
        <strain evidence="2">Foug A</strain>
    </source>
</reference>
<dbReference type="HOGENOM" id="CLU_103878_0_0_1"/>
<dbReference type="AlphaFoldDB" id="A0A0C3EAE7"/>
<evidence type="ECO:0000313" key="1">
    <source>
        <dbReference type="EMBL" id="KIM64956.1"/>
    </source>
</evidence>
<dbReference type="Proteomes" id="UP000053989">
    <property type="component" value="Unassembled WGS sequence"/>
</dbReference>
<proteinExistence type="predicted"/>
<reference evidence="1 2" key="1">
    <citation type="submission" date="2014-04" db="EMBL/GenBank/DDBJ databases">
        <authorList>
            <consortium name="DOE Joint Genome Institute"/>
            <person name="Kuo A."/>
            <person name="Kohler A."/>
            <person name="Nagy L.G."/>
            <person name="Floudas D."/>
            <person name="Copeland A."/>
            <person name="Barry K.W."/>
            <person name="Cichocki N."/>
            <person name="Veneault-Fourrey C."/>
            <person name="LaButti K."/>
            <person name="Lindquist E.A."/>
            <person name="Lipzen A."/>
            <person name="Lundell T."/>
            <person name="Morin E."/>
            <person name="Murat C."/>
            <person name="Sun H."/>
            <person name="Tunlid A."/>
            <person name="Henrissat B."/>
            <person name="Grigoriev I.V."/>
            <person name="Hibbett D.S."/>
            <person name="Martin F."/>
            <person name="Nordberg H.P."/>
            <person name="Cantor M.N."/>
            <person name="Hua S.X."/>
        </authorList>
    </citation>
    <scope>NUCLEOTIDE SEQUENCE [LARGE SCALE GENOMIC DNA]</scope>
    <source>
        <strain evidence="1 2">Foug A</strain>
    </source>
</reference>
<gene>
    <name evidence="1" type="ORF">SCLCIDRAFT_114060</name>
</gene>
<dbReference type="EMBL" id="KN822025">
    <property type="protein sequence ID" value="KIM64956.1"/>
    <property type="molecule type" value="Genomic_DNA"/>
</dbReference>